<dbReference type="CDD" id="cd01650">
    <property type="entry name" value="RT_nLTR_like"/>
    <property type="match status" value="1"/>
</dbReference>
<sequence length="737" mass="82768">LYFMDFPSTSSKQSSSNGRRLSPDNISNLKGLLEIQSWDRVYNSPSAEDAYSNFIGTLTAALDITCPHTTSRNRSRNRTQEFNNPEVNILRMSFIQAHERYLASGQIEAKEDAAQKKKSYDLKLKSLRRETNSNFIAEASNKSKAVWSVINSERAPKREASESTWKLKNTDDDTYLDDIFTIAEHFNTYFTTIAEVTLGHNNAPSAKDVNLCSNFTGTGLNMFNLTSNEEVFNTINSLKSSSSSGYDDISSKILKYCSSVTCQPLTDVINKSLTQGLFPSKLKMSKVYPLHKQGSKHDIKNYRPISLVPTVSKVLEKIVLSRLLEHLQRNNLLPKGQHGFIPGKSTITALAELIECIIDNIESENTVTTVFLDMSKAFDSLSHKLILYKIRNLGVSGIALKWFESYLSGRQQIVELKHTAKGLTKALHSLPQYVRRGVPQGSVLGPVLFILFTSDLGKTLEAFSHPVSYADDTALITSSSTAESLEINTYISVSMAQQYCLNNDLVFNPSKTKLLALGRHKDHISGPPDLEKVDELKHLGMILDQNLTWSCHIDYLSSKLSSALFALKRIKATGTTSALKIAYHSLFESHLRYGIILWGSSSNGNLQRVLILQKRAIRIMADLSSRDSCRESFTELDILTVTSIYIIEVIIYASKQNFPRNSEVHNYYTRQAQAHRLPAHRTTLFTKKPSFAGIKLLNSLPDAIKTGNAKTLKRRLHKWLVKNSIYSLDEFYDILNS</sequence>
<name>A0A1B6K7P6_9HEMI</name>
<feature type="compositionally biased region" description="Polar residues" evidence="1">
    <location>
        <begin position="7"/>
        <end position="23"/>
    </location>
</feature>
<evidence type="ECO:0000313" key="3">
    <source>
        <dbReference type="EMBL" id="JAT07224.1"/>
    </source>
</evidence>
<dbReference type="PANTHER" id="PTHR33332">
    <property type="entry name" value="REVERSE TRANSCRIPTASE DOMAIN-CONTAINING PROTEIN"/>
    <property type="match status" value="1"/>
</dbReference>
<reference evidence="3" key="1">
    <citation type="submission" date="2015-11" db="EMBL/GenBank/DDBJ databases">
        <title>De novo transcriptome assembly of four potential Pierce s Disease insect vectors from Arizona vineyards.</title>
        <authorList>
            <person name="Tassone E.E."/>
        </authorList>
    </citation>
    <scope>NUCLEOTIDE SEQUENCE</scope>
</reference>
<dbReference type="Pfam" id="PF00078">
    <property type="entry name" value="RVT_1"/>
    <property type="match status" value="1"/>
</dbReference>
<evidence type="ECO:0000256" key="1">
    <source>
        <dbReference type="SAM" id="MobiDB-lite"/>
    </source>
</evidence>
<dbReference type="EMBL" id="GECU01000483">
    <property type="protein sequence ID" value="JAT07224.1"/>
    <property type="molecule type" value="Transcribed_RNA"/>
</dbReference>
<proteinExistence type="predicted"/>
<evidence type="ECO:0000259" key="2">
    <source>
        <dbReference type="PROSITE" id="PS50878"/>
    </source>
</evidence>
<gene>
    <name evidence="3" type="ORF">g.14783</name>
</gene>
<accession>A0A1B6K7P6</accession>
<feature type="domain" description="Reverse transcriptase" evidence="2">
    <location>
        <begin position="271"/>
        <end position="543"/>
    </location>
</feature>
<dbReference type="GO" id="GO:0071897">
    <property type="term" value="P:DNA biosynthetic process"/>
    <property type="evidence" value="ECO:0007669"/>
    <property type="project" value="UniProtKB-ARBA"/>
</dbReference>
<dbReference type="SUPFAM" id="SSF56672">
    <property type="entry name" value="DNA/RNA polymerases"/>
    <property type="match status" value="1"/>
</dbReference>
<feature type="region of interest" description="Disordered" evidence="1">
    <location>
        <begin position="1"/>
        <end position="23"/>
    </location>
</feature>
<protein>
    <recommendedName>
        <fullName evidence="2">Reverse transcriptase domain-containing protein</fullName>
    </recommendedName>
</protein>
<dbReference type="PROSITE" id="PS50878">
    <property type="entry name" value="RT_POL"/>
    <property type="match status" value="1"/>
</dbReference>
<dbReference type="InterPro" id="IPR043502">
    <property type="entry name" value="DNA/RNA_pol_sf"/>
</dbReference>
<feature type="non-terminal residue" evidence="3">
    <location>
        <position position="1"/>
    </location>
</feature>
<dbReference type="AlphaFoldDB" id="A0A1B6K7P6"/>
<organism evidence="3">
    <name type="scientific">Homalodisca liturata</name>
    <dbReference type="NCBI Taxonomy" id="320908"/>
    <lineage>
        <taxon>Eukaryota</taxon>
        <taxon>Metazoa</taxon>
        <taxon>Ecdysozoa</taxon>
        <taxon>Arthropoda</taxon>
        <taxon>Hexapoda</taxon>
        <taxon>Insecta</taxon>
        <taxon>Pterygota</taxon>
        <taxon>Neoptera</taxon>
        <taxon>Paraneoptera</taxon>
        <taxon>Hemiptera</taxon>
        <taxon>Auchenorrhyncha</taxon>
        <taxon>Membracoidea</taxon>
        <taxon>Cicadellidae</taxon>
        <taxon>Cicadellinae</taxon>
        <taxon>Proconiini</taxon>
        <taxon>Homalodisca</taxon>
    </lineage>
</organism>
<dbReference type="InterPro" id="IPR000477">
    <property type="entry name" value="RT_dom"/>
</dbReference>